<reference evidence="1 2" key="1">
    <citation type="submission" date="2015-11" db="EMBL/GenBank/DDBJ databases">
        <title>Description and complete genome sequence of a novel strain predominating in hypersaline microbial mats and representing a new family of the Bacteriodetes phylum.</title>
        <authorList>
            <person name="Spring S."/>
            <person name="Bunk B."/>
            <person name="Sproer C."/>
            <person name="Klenk H.-P."/>
        </authorList>
    </citation>
    <scope>NUCLEOTIDE SEQUENCE [LARGE SCALE GENOMIC DNA]</scope>
    <source>
        <strain evidence="1 2">L21-Spi-D4</strain>
    </source>
</reference>
<dbReference type="AlphaFoldDB" id="A0A0S2HYP0"/>
<dbReference type="EMBL" id="CP013118">
    <property type="protein sequence ID" value="ALO15133.1"/>
    <property type="molecule type" value="Genomic_DNA"/>
</dbReference>
<evidence type="ECO:0000313" key="1">
    <source>
        <dbReference type="EMBL" id="ALO15133.1"/>
    </source>
</evidence>
<evidence type="ECO:0000313" key="2">
    <source>
        <dbReference type="Proteomes" id="UP000064893"/>
    </source>
</evidence>
<dbReference type="RefSeq" id="WP_057952619.1">
    <property type="nucleotide sequence ID" value="NZ_CP013118.1"/>
</dbReference>
<dbReference type="KEGG" id="blq:L21SP5_01485"/>
<accession>A0A0S2HYP0</accession>
<proteinExistence type="predicted"/>
<dbReference type="STRING" id="1307839.L21SP5_01485"/>
<keyword evidence="2" id="KW-1185">Reference proteome</keyword>
<name>A0A0S2HYP0_9BACT</name>
<gene>
    <name evidence="1" type="ORF">L21SP5_01485</name>
</gene>
<sequence length="78" mass="8877">MDKALFIIFTGAEYTVRYFKNDTISGEVDYEYEFDGQSFIYESGSEIVNDINTLNDTLLNFTTDALGPAETIECLRVQ</sequence>
<dbReference type="Proteomes" id="UP000064893">
    <property type="component" value="Chromosome"/>
</dbReference>
<protein>
    <submittedName>
        <fullName evidence="1">Uncharacterized protein</fullName>
    </submittedName>
</protein>
<organism evidence="1 2">
    <name type="scientific">Salinivirga cyanobacteriivorans</name>
    <dbReference type="NCBI Taxonomy" id="1307839"/>
    <lineage>
        <taxon>Bacteria</taxon>
        <taxon>Pseudomonadati</taxon>
        <taxon>Bacteroidota</taxon>
        <taxon>Bacteroidia</taxon>
        <taxon>Bacteroidales</taxon>
        <taxon>Salinivirgaceae</taxon>
        <taxon>Salinivirga</taxon>
    </lineage>
</organism>